<comment type="pathway">
    <text evidence="3">Protein modification; protein ubiquitination.</text>
</comment>
<evidence type="ECO:0000256" key="9">
    <source>
        <dbReference type="ARBA" id="ARBA00023136"/>
    </source>
</evidence>
<keyword evidence="13" id="KW-1185">Reference proteome</keyword>
<dbReference type="GO" id="GO:0012505">
    <property type="term" value="C:endomembrane system"/>
    <property type="evidence" value="ECO:0007669"/>
    <property type="project" value="UniProtKB-SubCell"/>
</dbReference>
<dbReference type="InterPro" id="IPR021319">
    <property type="entry name" value="DUF2921"/>
</dbReference>
<feature type="domain" description="SWEET-like" evidence="11">
    <location>
        <begin position="114"/>
        <end position="214"/>
    </location>
</feature>
<evidence type="ECO:0000256" key="7">
    <source>
        <dbReference type="ARBA" id="ARBA00022786"/>
    </source>
</evidence>
<keyword evidence="9 10" id="KW-0472">Membrane</keyword>
<dbReference type="AlphaFoldDB" id="A0A5J5A1N5"/>
<organism evidence="12 13">
    <name type="scientific">Nyssa sinensis</name>
    <dbReference type="NCBI Taxonomy" id="561372"/>
    <lineage>
        <taxon>Eukaryota</taxon>
        <taxon>Viridiplantae</taxon>
        <taxon>Streptophyta</taxon>
        <taxon>Embryophyta</taxon>
        <taxon>Tracheophyta</taxon>
        <taxon>Spermatophyta</taxon>
        <taxon>Magnoliopsida</taxon>
        <taxon>eudicotyledons</taxon>
        <taxon>Gunneridae</taxon>
        <taxon>Pentapetalae</taxon>
        <taxon>asterids</taxon>
        <taxon>Cornales</taxon>
        <taxon>Nyssaceae</taxon>
        <taxon>Nyssa</taxon>
    </lineage>
</organism>
<keyword evidence="7" id="KW-0833">Ubl conjugation pathway</keyword>
<feature type="transmembrane region" description="Helical" evidence="10">
    <location>
        <begin position="6"/>
        <end position="25"/>
    </location>
</feature>
<proteinExistence type="predicted"/>
<evidence type="ECO:0000313" key="13">
    <source>
        <dbReference type="Proteomes" id="UP000325577"/>
    </source>
</evidence>
<evidence type="ECO:0000256" key="10">
    <source>
        <dbReference type="SAM" id="Phobius"/>
    </source>
</evidence>
<evidence type="ECO:0000256" key="6">
    <source>
        <dbReference type="ARBA" id="ARBA00022692"/>
    </source>
</evidence>
<feature type="domain" description="SWEET-like" evidence="11">
    <location>
        <begin position="1"/>
        <end position="102"/>
    </location>
</feature>
<name>A0A5J5A1N5_9ASTE</name>
<evidence type="ECO:0000259" key="11">
    <source>
        <dbReference type="Pfam" id="PF11145"/>
    </source>
</evidence>
<evidence type="ECO:0000256" key="1">
    <source>
        <dbReference type="ARBA" id="ARBA00000900"/>
    </source>
</evidence>
<keyword evidence="8 10" id="KW-1133">Transmembrane helix</keyword>
<comment type="catalytic activity">
    <reaction evidence="1">
        <text>S-ubiquitinyl-[E2 ubiquitin-conjugating enzyme]-L-cysteine + [acceptor protein]-L-lysine = [E2 ubiquitin-conjugating enzyme]-L-cysteine + N(6)-ubiquitinyl-[acceptor protein]-L-lysine.</text>
        <dbReference type="EC" id="2.3.2.27"/>
    </reaction>
</comment>
<keyword evidence="5" id="KW-0808">Transferase</keyword>
<dbReference type="Pfam" id="PF11145">
    <property type="entry name" value="DUF2921"/>
    <property type="match status" value="2"/>
</dbReference>
<keyword evidence="6 10" id="KW-0812">Transmembrane</keyword>
<feature type="transmembrane region" description="Helical" evidence="10">
    <location>
        <begin position="32"/>
        <end position="54"/>
    </location>
</feature>
<dbReference type="Proteomes" id="UP000325577">
    <property type="component" value="Linkage Group LG4"/>
</dbReference>
<reference evidence="12 13" key="1">
    <citation type="submission" date="2019-09" db="EMBL/GenBank/DDBJ databases">
        <title>A chromosome-level genome assembly of the Chinese tupelo Nyssa sinensis.</title>
        <authorList>
            <person name="Yang X."/>
            <person name="Kang M."/>
            <person name="Yang Y."/>
            <person name="Xiong H."/>
            <person name="Wang M."/>
            <person name="Zhang Z."/>
            <person name="Wang Z."/>
            <person name="Wu H."/>
            <person name="Ma T."/>
            <person name="Liu J."/>
            <person name="Xi Z."/>
        </authorList>
    </citation>
    <scope>NUCLEOTIDE SEQUENCE [LARGE SCALE GENOMIC DNA]</scope>
    <source>
        <strain evidence="12">J267</strain>
        <tissue evidence="12">Leaf</tissue>
    </source>
</reference>
<accession>A0A5J5A1N5</accession>
<comment type="subcellular location">
    <subcellularLocation>
        <location evidence="2">Endomembrane system</location>
        <topology evidence="2">Multi-pass membrane protein</topology>
    </subcellularLocation>
</comment>
<dbReference type="GO" id="GO:0061630">
    <property type="term" value="F:ubiquitin protein ligase activity"/>
    <property type="evidence" value="ECO:0007669"/>
    <property type="project" value="UniProtKB-EC"/>
</dbReference>
<gene>
    <name evidence="12" type="ORF">F0562_010321</name>
</gene>
<evidence type="ECO:0000256" key="8">
    <source>
        <dbReference type="ARBA" id="ARBA00022989"/>
    </source>
</evidence>
<sequence length="229" mass="26242">MDLEIVMVLTSNTLACVFVGLQLFYVKKHPDVLPFISLVMLVILTLGHMIPLVLNFEAMFLQNRNRQNVLLGSGGWLEVNEVIVRVVTMVAFLLQFRLLQLALGCTIGRWKPKDGFLFPQILFNVFQISKESSLSRSFYIGTTFVRLLPHAYDLYRAHNYVQRHFDGSYFYANPTADFYSTVWDIIIPLGGMLFAVIIYLQQKFGGRCILPGKFRESRAYEKVPVVSSE</sequence>
<protein>
    <recommendedName>
        <fullName evidence="4">RING-type E3 ubiquitin transferase</fullName>
        <ecNumber evidence="4">2.3.2.27</ecNumber>
    </recommendedName>
</protein>
<evidence type="ECO:0000313" key="12">
    <source>
        <dbReference type="EMBL" id="KAA8523898.1"/>
    </source>
</evidence>
<dbReference type="EC" id="2.3.2.27" evidence="4"/>
<feature type="transmembrane region" description="Helical" evidence="10">
    <location>
        <begin position="178"/>
        <end position="200"/>
    </location>
</feature>
<dbReference type="OrthoDB" id="607498at2759"/>
<evidence type="ECO:0000256" key="3">
    <source>
        <dbReference type="ARBA" id="ARBA00004906"/>
    </source>
</evidence>
<dbReference type="PANTHER" id="PTHR33389">
    <property type="entry name" value="FAMILY PROTEIN, PUTATIVE (DUF2921)-RELATED"/>
    <property type="match status" value="1"/>
</dbReference>
<dbReference type="PANTHER" id="PTHR33389:SF18">
    <property type="entry name" value="OS01G0677900 PROTEIN"/>
    <property type="match status" value="1"/>
</dbReference>
<evidence type="ECO:0000256" key="4">
    <source>
        <dbReference type="ARBA" id="ARBA00012483"/>
    </source>
</evidence>
<evidence type="ECO:0000256" key="5">
    <source>
        <dbReference type="ARBA" id="ARBA00022679"/>
    </source>
</evidence>
<evidence type="ECO:0000256" key="2">
    <source>
        <dbReference type="ARBA" id="ARBA00004127"/>
    </source>
</evidence>
<dbReference type="EMBL" id="CM018047">
    <property type="protein sequence ID" value="KAA8523898.1"/>
    <property type="molecule type" value="Genomic_DNA"/>
</dbReference>